<dbReference type="PANTHER" id="PTHR22957">
    <property type="entry name" value="TBC1 DOMAIN FAMILY MEMBER GTPASE-ACTIVATING PROTEIN"/>
    <property type="match status" value="1"/>
</dbReference>
<dbReference type="SUPFAM" id="SSF47923">
    <property type="entry name" value="Ypt/Rab-GAP domain of gyp1p"/>
    <property type="match status" value="2"/>
</dbReference>
<dbReference type="KEGG" id="pic:PICST_15898"/>
<evidence type="ECO:0000259" key="3">
    <source>
        <dbReference type="PROSITE" id="PS50086"/>
    </source>
</evidence>
<dbReference type="SMART" id="SM00164">
    <property type="entry name" value="TBC"/>
    <property type="match status" value="1"/>
</dbReference>
<evidence type="ECO:0000256" key="1">
    <source>
        <dbReference type="SAM" id="Coils"/>
    </source>
</evidence>
<dbReference type="Pfam" id="PF00566">
    <property type="entry name" value="RabGAP-TBC"/>
    <property type="match status" value="1"/>
</dbReference>
<dbReference type="InterPro" id="IPR000195">
    <property type="entry name" value="Rab-GAP-TBC_dom"/>
</dbReference>
<dbReference type="GO" id="GO:0005096">
    <property type="term" value="F:GTPase activator activity"/>
    <property type="evidence" value="ECO:0007669"/>
    <property type="project" value="TreeGrafter"/>
</dbReference>
<reference evidence="4 5" key="1">
    <citation type="journal article" date="2007" name="Nat. Biotechnol.">
        <title>Genome sequence of the lignocellulose-bioconverting and xylose-fermenting yeast Pichia stipitis.</title>
        <authorList>
            <person name="Jeffries T.W."/>
            <person name="Grigoriev I.V."/>
            <person name="Grimwood J."/>
            <person name="Laplaza J.M."/>
            <person name="Aerts A."/>
            <person name="Salamov A."/>
            <person name="Schmutz J."/>
            <person name="Lindquist E."/>
            <person name="Dehal P."/>
            <person name="Shapiro H."/>
            <person name="Jin Y.S."/>
            <person name="Passoth V."/>
            <person name="Richardson P.M."/>
        </authorList>
    </citation>
    <scope>NUCLEOTIDE SEQUENCE [LARGE SCALE GENOMIC DNA]</scope>
    <source>
        <strain evidence="5">ATCC 58785 / CBS 6054 / NBRC 10063 / NRRL Y-11545</strain>
    </source>
</reference>
<feature type="compositionally biased region" description="Basic and acidic residues" evidence="2">
    <location>
        <begin position="106"/>
        <end position="115"/>
    </location>
</feature>
<dbReference type="Gene3D" id="1.10.8.270">
    <property type="entry name" value="putative rabgap domain of human tbc1 domain family member 14 like domains"/>
    <property type="match status" value="1"/>
</dbReference>
<feature type="non-terminal residue" evidence="4">
    <location>
        <position position="1"/>
    </location>
</feature>
<dbReference type="RefSeq" id="XP_001382982.2">
    <property type="nucleotide sequence ID" value="XM_001382945.1"/>
</dbReference>
<organism evidence="4 5">
    <name type="scientific">Scheffersomyces stipitis (strain ATCC 58785 / CBS 6054 / NBRC 10063 / NRRL Y-11545)</name>
    <name type="common">Yeast</name>
    <name type="synonym">Pichia stipitis</name>
    <dbReference type="NCBI Taxonomy" id="322104"/>
    <lineage>
        <taxon>Eukaryota</taxon>
        <taxon>Fungi</taxon>
        <taxon>Dikarya</taxon>
        <taxon>Ascomycota</taxon>
        <taxon>Saccharomycotina</taxon>
        <taxon>Pichiomycetes</taxon>
        <taxon>Debaryomycetaceae</taxon>
        <taxon>Scheffersomyces</taxon>
    </lineage>
</organism>
<evidence type="ECO:0000313" key="5">
    <source>
        <dbReference type="Proteomes" id="UP000002258"/>
    </source>
</evidence>
<dbReference type="STRING" id="322104.A3LNY7"/>
<feature type="domain" description="Rab-GAP TBC" evidence="3">
    <location>
        <begin position="364"/>
        <end position="600"/>
    </location>
</feature>
<dbReference type="PROSITE" id="PS50086">
    <property type="entry name" value="TBC_RABGAP"/>
    <property type="match status" value="1"/>
</dbReference>
<sequence>LGGNFYQLKSSQINKIINVKYGSDPLLLIRQLSMDLAQKETELILLRNEKFTREQQLYKLCNEYGNLSTLEIDKMLNEMSERNDNTVSGNVNDILKDLIGTAIHDDIQEPKESKQTVKKTVPNRAVSNGNDSGLEGHQVYSEANRNRNLSVPQKTSTRPYSKSFPLRYIINESTEHEEVNKTPVPVELESMNMGSVDSSNDAYTEETGLDSSREDINIDKYGFFHDADLIVKSKSPPPTTQSRAITTSSLDDSSAILIGSKGIHQTIDHLKEISKIHDHTNQSIENQWDTLIKEITKDYYKYMTKEHNEAREIFGIRALNILKLDIKMGNNFLNEAGVGKIKNASVRPSSPHYDHLLSLINKFGISSKYRYNLWLELSGAKNLMINGEYEELLNEVKQYEQEETSQESEESNDRKNIIRANVKQIKLDLHRTLPHNYYFNNLIELKPGPNFYKLQRILYAFVAYRPDVGYLQGMNKIVGNLLLILSKSTHAEHENFEKFSEVDIFWIFIGLVEEILPKYRGLNNTPQVFFNSLENVRIDQMVLHRIYLKKFLPELCQHLTHLEVEIELITLNWWLTLFIDLNFVSLDTWFKLFDSLLVDDKHIKESAEGESSDTSNITSPSNAIVDNDISDRRAIKLISITLALLQGLEHSLMNMKEKEYVYELLNSKSSNFHV</sequence>
<feature type="non-terminal residue" evidence="4">
    <location>
        <position position="674"/>
    </location>
</feature>
<dbReference type="InParanoid" id="A3LNY7"/>
<dbReference type="GeneID" id="4837428"/>
<dbReference type="InterPro" id="IPR035969">
    <property type="entry name" value="Rab-GAP_TBC_sf"/>
</dbReference>
<keyword evidence="5" id="KW-1185">Reference proteome</keyword>
<dbReference type="PANTHER" id="PTHR22957:SF661">
    <property type="entry name" value="GH16847P"/>
    <property type="match status" value="1"/>
</dbReference>
<dbReference type="EMBL" id="CP000496">
    <property type="protein sequence ID" value="ABN64953.2"/>
    <property type="molecule type" value="Genomic_DNA"/>
</dbReference>
<dbReference type="Gene3D" id="1.10.472.80">
    <property type="entry name" value="Ypt/Rab-GAP domain of gyp1p, domain 3"/>
    <property type="match status" value="1"/>
</dbReference>
<proteinExistence type="predicted"/>
<protein>
    <submittedName>
        <fullName evidence="4">Putative GTPase activating protein</fullName>
    </submittedName>
</protein>
<dbReference type="Proteomes" id="UP000002258">
    <property type="component" value="Chromosome 2"/>
</dbReference>
<name>A3LNY7_PICST</name>
<dbReference type="OMA" id="NWWLTLF"/>
<dbReference type="AlphaFoldDB" id="A3LNY7"/>
<feature type="region of interest" description="Disordered" evidence="2">
    <location>
        <begin position="106"/>
        <end position="136"/>
    </location>
</feature>
<gene>
    <name evidence="4" type="ORF">PICST_15898</name>
</gene>
<dbReference type="eggNOG" id="KOG2058">
    <property type="taxonomic scope" value="Eukaryota"/>
</dbReference>
<feature type="coiled-coil region" evidence="1">
    <location>
        <begin position="382"/>
        <end position="409"/>
    </location>
</feature>
<keyword evidence="1" id="KW-0175">Coiled coil</keyword>
<dbReference type="HOGENOM" id="CLU_028055_0_0_1"/>
<evidence type="ECO:0000313" key="4">
    <source>
        <dbReference type="EMBL" id="ABN64953.2"/>
    </source>
</evidence>
<dbReference type="OrthoDB" id="294251at2759"/>
<accession>A3LNY7</accession>
<evidence type="ECO:0000256" key="2">
    <source>
        <dbReference type="SAM" id="MobiDB-lite"/>
    </source>
</evidence>